<organism evidence="1 2">
    <name type="scientific">Vibrio phage pTD1</name>
    <dbReference type="NCBI Taxonomy" id="1938577"/>
    <lineage>
        <taxon>Viruses</taxon>
        <taxon>Duplodnaviria</taxon>
        <taxon>Heunggongvirae</taxon>
        <taxon>Uroviricota</taxon>
        <taxon>Caudoviricetes</taxon>
        <taxon>Chimalliviridae</taxon>
        <taxon>Gorgonvirinae</taxon>
        <taxon>Tidunavirus</taxon>
        <taxon>Tidunavirus pTD1</taxon>
    </lineage>
</organism>
<dbReference type="EMBL" id="AP017972">
    <property type="protein sequence ID" value="BAW98290.1"/>
    <property type="molecule type" value="Genomic_DNA"/>
</dbReference>
<accession>A0A1Q2U2W1</accession>
<name>A0A1Q2U2W1_9CAUD</name>
<proteinExistence type="predicted"/>
<dbReference type="KEGG" id="vg:40075097"/>
<dbReference type="OrthoDB" id="13660at10239"/>
<keyword evidence="2" id="KW-1185">Reference proteome</keyword>
<dbReference type="Proteomes" id="UP000221243">
    <property type="component" value="Segment"/>
</dbReference>
<reference evidence="1 2" key="1">
    <citation type="submission" date="2017-01" db="EMBL/GenBank/DDBJ databases">
        <title>Complete Genome Sequence of Vibrio Parahaemolyticus Bacteriophage pTD1.</title>
        <authorList>
            <person name="Midorikawa Y."/>
            <person name="Sano M."/>
        </authorList>
    </citation>
    <scope>NUCLEOTIDE SEQUENCE [LARGE SCALE GENOMIC DNA]</scope>
    <source>
        <strain evidence="1">PTD1</strain>
    </source>
</reference>
<dbReference type="RefSeq" id="YP_009599368.1">
    <property type="nucleotide sequence ID" value="NC_041916.1"/>
</dbReference>
<evidence type="ECO:0000313" key="2">
    <source>
        <dbReference type="Proteomes" id="UP000221243"/>
    </source>
</evidence>
<protein>
    <submittedName>
        <fullName evidence="1">Uncharacterized protein</fullName>
    </submittedName>
</protein>
<sequence length="206" mass="24205">MMVPPQMFMSTKEIKDHETVSYDNSYYMEGGLQTHRPYLVTVPHLQRLIKGLNRESGIGFFDADDSITLFKKITEYLNLWMDIANEAPQYYIPHLDELYELEEVALWIFHTYRLVMISNMNRRMREQRKNAENEPEGTNPFLLLLRMGASESVEEFPEDITFVSVLDSRLPERLSTYYNQTKQARSSMSVEDEWNLNMSDIAQLIG</sequence>
<evidence type="ECO:0000313" key="1">
    <source>
        <dbReference type="EMBL" id="BAW98290.1"/>
    </source>
</evidence>
<dbReference type="GeneID" id="40075097"/>